<keyword evidence="7 8" id="KW-0472">Membrane</keyword>
<evidence type="ECO:0000256" key="5">
    <source>
        <dbReference type="ARBA" id="ARBA00022970"/>
    </source>
</evidence>
<dbReference type="InterPro" id="IPR035906">
    <property type="entry name" value="MetI-like_sf"/>
</dbReference>
<feature type="transmembrane region" description="Helical" evidence="8">
    <location>
        <begin position="64"/>
        <end position="83"/>
    </location>
</feature>
<comment type="caution">
    <text evidence="10">The sequence shown here is derived from an EMBL/GenBank/DDBJ whole genome shotgun (WGS) entry which is preliminary data.</text>
</comment>
<evidence type="ECO:0000256" key="6">
    <source>
        <dbReference type="ARBA" id="ARBA00022989"/>
    </source>
</evidence>
<protein>
    <submittedName>
        <fullName evidence="10">ABC transporter permease subunit</fullName>
    </submittedName>
</protein>
<feature type="non-terminal residue" evidence="10">
    <location>
        <position position="117"/>
    </location>
</feature>
<dbReference type="PANTHER" id="PTHR30614:SF0">
    <property type="entry name" value="L-CYSTINE TRANSPORT SYSTEM PERMEASE PROTEIN TCYL"/>
    <property type="match status" value="1"/>
</dbReference>
<dbReference type="PROSITE" id="PS50928">
    <property type="entry name" value="ABC_TM1"/>
    <property type="match status" value="1"/>
</dbReference>
<evidence type="ECO:0000256" key="2">
    <source>
        <dbReference type="ARBA" id="ARBA00022448"/>
    </source>
</evidence>
<dbReference type="GO" id="GO:0006865">
    <property type="term" value="P:amino acid transport"/>
    <property type="evidence" value="ECO:0007669"/>
    <property type="project" value="UniProtKB-KW"/>
</dbReference>
<name>A0A6L9GBS8_9MICC</name>
<proteinExistence type="predicted"/>
<evidence type="ECO:0000256" key="7">
    <source>
        <dbReference type="ARBA" id="ARBA00023136"/>
    </source>
</evidence>
<gene>
    <name evidence="10" type="ORF">GT020_18245</name>
</gene>
<keyword evidence="2" id="KW-0813">Transport</keyword>
<dbReference type="GO" id="GO:0043190">
    <property type="term" value="C:ATP-binding cassette (ABC) transporter complex"/>
    <property type="evidence" value="ECO:0007669"/>
    <property type="project" value="InterPro"/>
</dbReference>
<keyword evidence="6 8" id="KW-1133">Transmembrane helix</keyword>
<comment type="subcellular location">
    <subcellularLocation>
        <location evidence="1">Cell membrane</location>
        <topology evidence="1">Multi-pass membrane protein</topology>
    </subcellularLocation>
</comment>
<keyword evidence="5" id="KW-0029">Amino-acid transport</keyword>
<evidence type="ECO:0000313" key="11">
    <source>
        <dbReference type="Proteomes" id="UP000477543"/>
    </source>
</evidence>
<keyword evidence="4 8" id="KW-0812">Transmembrane</keyword>
<evidence type="ECO:0000256" key="1">
    <source>
        <dbReference type="ARBA" id="ARBA00004651"/>
    </source>
</evidence>
<evidence type="ECO:0000259" key="9">
    <source>
        <dbReference type="PROSITE" id="PS50928"/>
    </source>
</evidence>
<accession>A0A6L9GBS8</accession>
<dbReference type="SUPFAM" id="SSF161098">
    <property type="entry name" value="MetI-like"/>
    <property type="match status" value="1"/>
</dbReference>
<dbReference type="GO" id="GO:0022857">
    <property type="term" value="F:transmembrane transporter activity"/>
    <property type="evidence" value="ECO:0007669"/>
    <property type="project" value="InterPro"/>
</dbReference>
<evidence type="ECO:0000256" key="3">
    <source>
        <dbReference type="ARBA" id="ARBA00022475"/>
    </source>
</evidence>
<evidence type="ECO:0000313" key="10">
    <source>
        <dbReference type="EMBL" id="NAZ17970.1"/>
    </source>
</evidence>
<dbReference type="NCBIfam" id="TIGR01726">
    <property type="entry name" value="HEQRo_perm_3TM"/>
    <property type="match status" value="1"/>
</dbReference>
<sequence>MTLDFAILPRFADALALGLWTTLKLTALCIILGVGLGFLIGLARSSRSALIRAIAGTFVEFFRGTPVLIQLFWIFFCLPLILGVELSNFVSATIALTLYMGAISSETFRSSLKAVGA</sequence>
<feature type="transmembrane region" description="Helical" evidence="8">
    <location>
        <begin position="25"/>
        <end position="43"/>
    </location>
</feature>
<dbReference type="EMBL" id="WYDN01000078">
    <property type="protein sequence ID" value="NAZ17970.1"/>
    <property type="molecule type" value="Genomic_DNA"/>
</dbReference>
<dbReference type="InterPro" id="IPR010065">
    <property type="entry name" value="AA_ABC_transptr_permease_3TM"/>
</dbReference>
<keyword evidence="3" id="KW-1003">Cell membrane</keyword>
<dbReference type="InterPro" id="IPR000515">
    <property type="entry name" value="MetI-like"/>
</dbReference>
<dbReference type="PANTHER" id="PTHR30614">
    <property type="entry name" value="MEMBRANE COMPONENT OF AMINO ACID ABC TRANSPORTER"/>
    <property type="match status" value="1"/>
</dbReference>
<dbReference type="AlphaFoldDB" id="A0A6L9GBS8"/>
<dbReference type="Gene3D" id="1.10.3720.10">
    <property type="entry name" value="MetI-like"/>
    <property type="match status" value="1"/>
</dbReference>
<dbReference type="Proteomes" id="UP000477543">
    <property type="component" value="Unassembled WGS sequence"/>
</dbReference>
<evidence type="ECO:0000256" key="8">
    <source>
        <dbReference type="SAM" id="Phobius"/>
    </source>
</evidence>
<organism evidence="10 11">
    <name type="scientific">Glutamicibacter soli</name>
    <dbReference type="NCBI Taxonomy" id="453836"/>
    <lineage>
        <taxon>Bacteria</taxon>
        <taxon>Bacillati</taxon>
        <taxon>Actinomycetota</taxon>
        <taxon>Actinomycetes</taxon>
        <taxon>Micrococcales</taxon>
        <taxon>Micrococcaceae</taxon>
        <taxon>Glutamicibacter</taxon>
    </lineage>
</organism>
<feature type="domain" description="ABC transmembrane type-1" evidence="9">
    <location>
        <begin position="19"/>
        <end position="117"/>
    </location>
</feature>
<reference evidence="10 11" key="1">
    <citation type="submission" date="2020-01" db="EMBL/GenBank/DDBJ databases">
        <title>Glutamicibacter soli M275.</title>
        <authorList>
            <person name="Meng X."/>
        </authorList>
    </citation>
    <scope>NUCLEOTIDE SEQUENCE [LARGE SCALE GENOMIC DNA]</scope>
    <source>
        <strain evidence="10 11">M275</strain>
    </source>
</reference>
<dbReference type="InterPro" id="IPR043429">
    <property type="entry name" value="ArtM/GltK/GlnP/TcyL/YhdX-like"/>
</dbReference>
<evidence type="ECO:0000256" key="4">
    <source>
        <dbReference type="ARBA" id="ARBA00022692"/>
    </source>
</evidence>
<feature type="transmembrane region" description="Helical" evidence="8">
    <location>
        <begin position="89"/>
        <end position="108"/>
    </location>
</feature>